<feature type="chain" id="PRO_5013020984" description="Tail terminator" evidence="1">
    <location>
        <begin position="23"/>
        <end position="138"/>
    </location>
</feature>
<dbReference type="STRING" id="1086013.SAMN05421774_11252"/>
<evidence type="ECO:0000313" key="2">
    <source>
        <dbReference type="EMBL" id="SIT22729.1"/>
    </source>
</evidence>
<evidence type="ECO:0008006" key="4">
    <source>
        <dbReference type="Google" id="ProtNLM"/>
    </source>
</evidence>
<dbReference type="Proteomes" id="UP000186141">
    <property type="component" value="Unassembled WGS sequence"/>
</dbReference>
<protein>
    <recommendedName>
        <fullName evidence="4">Tail terminator</fullName>
    </recommendedName>
</protein>
<gene>
    <name evidence="2" type="ORF">SAMN05421774_11252</name>
</gene>
<keyword evidence="1" id="KW-0732">Signal</keyword>
<accession>A0A1N7QIW7</accession>
<organism evidence="2 3">
    <name type="scientific">Gemmobacter megaterium</name>
    <dbReference type="NCBI Taxonomy" id="1086013"/>
    <lineage>
        <taxon>Bacteria</taxon>
        <taxon>Pseudomonadati</taxon>
        <taxon>Pseudomonadota</taxon>
        <taxon>Alphaproteobacteria</taxon>
        <taxon>Rhodobacterales</taxon>
        <taxon>Paracoccaceae</taxon>
        <taxon>Gemmobacter</taxon>
    </lineage>
</organism>
<proteinExistence type="predicted"/>
<evidence type="ECO:0000256" key="1">
    <source>
        <dbReference type="SAM" id="SignalP"/>
    </source>
</evidence>
<dbReference type="OrthoDB" id="7875220at2"/>
<sequence length="138" mass="15026">MTWRAGYRSAARAALAAVPRFADMTVLATWSGSVDPETLPVLGVVTASEQQQPTSGGRFEHDTLLQIIVKRQGGDDLEDELDADDAAIIQAVMGAIYTRETPCLPTDMSQMLNGEGRQRIGTLVRSFKITSWRAAPVY</sequence>
<keyword evidence="3" id="KW-1185">Reference proteome</keyword>
<dbReference type="RefSeq" id="WP_076534045.1">
    <property type="nucleotide sequence ID" value="NZ_BMEH01000012.1"/>
</dbReference>
<name>A0A1N7QIW7_9RHOB</name>
<feature type="signal peptide" evidence="1">
    <location>
        <begin position="1"/>
        <end position="22"/>
    </location>
</feature>
<dbReference type="AlphaFoldDB" id="A0A1N7QIW7"/>
<reference evidence="2 3" key="1">
    <citation type="submission" date="2017-01" db="EMBL/GenBank/DDBJ databases">
        <authorList>
            <person name="Mah S.A."/>
            <person name="Swanson W.J."/>
            <person name="Moy G.W."/>
            <person name="Vacquier V.D."/>
        </authorList>
    </citation>
    <scope>NUCLEOTIDE SEQUENCE [LARGE SCALE GENOMIC DNA]</scope>
    <source>
        <strain evidence="2 3">DSM 26375</strain>
    </source>
</reference>
<dbReference type="EMBL" id="FTOT01000012">
    <property type="protein sequence ID" value="SIT22729.1"/>
    <property type="molecule type" value="Genomic_DNA"/>
</dbReference>
<evidence type="ECO:0000313" key="3">
    <source>
        <dbReference type="Proteomes" id="UP000186141"/>
    </source>
</evidence>